<dbReference type="InterPro" id="IPR024634">
    <property type="entry name" value="Internalin_N"/>
</dbReference>
<keyword evidence="2" id="KW-0677">Repeat</keyword>
<keyword evidence="1" id="KW-0433">Leucine-rich repeat</keyword>
<dbReference type="Gene3D" id="1.10.8.390">
    <property type="entry name" value="Internalin N-terminal Cap domain-like"/>
    <property type="match status" value="1"/>
</dbReference>
<proteinExistence type="predicted"/>
<organism evidence="5">
    <name type="scientific">Listeria monocytogenes</name>
    <dbReference type="NCBI Taxonomy" id="1639"/>
    <lineage>
        <taxon>Bacteria</taxon>
        <taxon>Bacillati</taxon>
        <taxon>Bacillota</taxon>
        <taxon>Bacilli</taxon>
        <taxon>Bacillales</taxon>
        <taxon>Listeriaceae</taxon>
        <taxon>Listeria</taxon>
    </lineage>
</organism>
<dbReference type="PROSITE" id="PS51450">
    <property type="entry name" value="LRR"/>
    <property type="match status" value="2"/>
</dbReference>
<dbReference type="EMBL" id="AAKTAB010000004">
    <property type="protein sequence ID" value="ECV1071272.1"/>
    <property type="molecule type" value="Genomic_DNA"/>
</dbReference>
<feature type="domain" description="Internalin N-terminal" evidence="4">
    <location>
        <begin position="31"/>
        <end position="75"/>
    </location>
</feature>
<evidence type="ECO:0000256" key="3">
    <source>
        <dbReference type="SAM" id="SignalP"/>
    </source>
</evidence>
<dbReference type="Gene3D" id="3.80.10.10">
    <property type="entry name" value="Ribonuclease Inhibitor"/>
    <property type="match status" value="1"/>
</dbReference>
<dbReference type="PANTHER" id="PTHR46652">
    <property type="entry name" value="LEUCINE-RICH REPEAT AND IQ DOMAIN-CONTAINING PROTEIN 1-RELATED"/>
    <property type="match status" value="1"/>
</dbReference>
<dbReference type="PANTHER" id="PTHR46652:SF3">
    <property type="entry name" value="LEUCINE-RICH REPEAT-CONTAINING PROTEIN 9"/>
    <property type="match status" value="1"/>
</dbReference>
<comment type="caution">
    <text evidence="5">The sequence shown here is derived from an EMBL/GenBank/DDBJ whole genome shotgun (WGS) entry which is preliminary data.</text>
</comment>
<feature type="non-terminal residue" evidence="5">
    <location>
        <position position="192"/>
    </location>
</feature>
<accession>A0A608GG67</accession>
<keyword evidence="3" id="KW-0732">Signal</keyword>
<protein>
    <submittedName>
        <fullName evidence="5">Lmo0801 family class 1 internalin</fullName>
    </submittedName>
</protein>
<name>A0A608GG67_LISMN</name>
<dbReference type="SUPFAM" id="SSF52058">
    <property type="entry name" value="L domain-like"/>
    <property type="match status" value="1"/>
</dbReference>
<evidence type="ECO:0000256" key="2">
    <source>
        <dbReference type="ARBA" id="ARBA00022737"/>
    </source>
</evidence>
<dbReference type="Pfam" id="PF12354">
    <property type="entry name" value="Internalin_N"/>
    <property type="match status" value="1"/>
</dbReference>
<dbReference type="InterPro" id="IPR025875">
    <property type="entry name" value="Leu-rich_rpt_4"/>
</dbReference>
<gene>
    <name evidence="5" type="ORF">F2B63_06890</name>
</gene>
<evidence type="ECO:0000256" key="1">
    <source>
        <dbReference type="ARBA" id="ARBA00022614"/>
    </source>
</evidence>
<evidence type="ECO:0000259" key="4">
    <source>
        <dbReference type="Pfam" id="PF12354"/>
    </source>
</evidence>
<dbReference type="InterPro" id="IPR032675">
    <property type="entry name" value="LRR_dom_sf"/>
</dbReference>
<evidence type="ECO:0000313" key="5">
    <source>
        <dbReference type="EMBL" id="ECV1071272.1"/>
    </source>
</evidence>
<reference evidence="5" key="1">
    <citation type="submission" date="2019-09" db="EMBL/GenBank/DDBJ databases">
        <authorList>
            <consortium name="GenomeTrakr: Next Generation Sequencing Network for Food Pathogen Tracability"/>
        </authorList>
    </citation>
    <scope>NUCLEOTIDE SEQUENCE</scope>
    <source>
        <strain evidence="5">FDA00014691</strain>
    </source>
</reference>
<feature type="chain" id="PRO_5024968434" evidence="3">
    <location>
        <begin position="25"/>
        <end position="192"/>
    </location>
</feature>
<sequence length="192" mass="20844">MKKLCTVILFLTLLLNGFVPNAHAKTESPSADNNLQVAPPAAIKDVFPDPAMANEVLKSLNLKKLNKKSTSDTVTQTELNSLTGSFQAINKGIKSIEGVEYLQNITELDVEKNQITDIAPVANLKKLTTLLINTNQITDISPVADLANLTTFYCGNNPINDISAVQNLTKLSIFNCYTANVEDISPVKNLVN</sequence>
<dbReference type="InterPro" id="IPR001611">
    <property type="entry name" value="Leu-rich_rpt"/>
</dbReference>
<dbReference type="Pfam" id="PF12799">
    <property type="entry name" value="LRR_4"/>
    <property type="match status" value="2"/>
</dbReference>
<dbReference type="AlphaFoldDB" id="A0A608GG67"/>
<dbReference type="SMART" id="SM00365">
    <property type="entry name" value="LRR_SD22"/>
    <property type="match status" value="3"/>
</dbReference>
<feature type="signal peptide" evidence="3">
    <location>
        <begin position="1"/>
        <end position="24"/>
    </location>
</feature>
<dbReference type="InterPro" id="IPR050836">
    <property type="entry name" value="SDS22/Internalin_LRR"/>
</dbReference>